<feature type="region of interest" description="Disordered" evidence="5">
    <location>
        <begin position="743"/>
        <end position="764"/>
    </location>
</feature>
<dbReference type="GO" id="GO:0003677">
    <property type="term" value="F:DNA binding"/>
    <property type="evidence" value="ECO:0007669"/>
    <property type="project" value="UniProtKB-KW"/>
</dbReference>
<feature type="domain" description="SWIRM" evidence="7">
    <location>
        <begin position="187"/>
        <end position="285"/>
    </location>
</feature>
<dbReference type="PROSITE" id="PS51293">
    <property type="entry name" value="SANT"/>
    <property type="match status" value="1"/>
</dbReference>
<dbReference type="PROSITE" id="PS50934">
    <property type="entry name" value="SWIRM"/>
    <property type="match status" value="1"/>
</dbReference>
<evidence type="ECO:0000313" key="9">
    <source>
        <dbReference type="EMBL" id="KAK9096102.1"/>
    </source>
</evidence>
<keyword evidence="2" id="KW-0238">DNA-binding</keyword>
<dbReference type="PANTHER" id="PTHR12802">
    <property type="entry name" value="SWI/SNF COMPLEX-RELATED"/>
    <property type="match status" value="1"/>
</dbReference>
<dbReference type="GO" id="GO:0005634">
    <property type="term" value="C:nucleus"/>
    <property type="evidence" value="ECO:0007669"/>
    <property type="project" value="UniProtKB-ARBA"/>
</dbReference>
<keyword evidence="4" id="KW-0539">Nucleus</keyword>
<dbReference type="Gene3D" id="1.10.10.60">
    <property type="entry name" value="Homeodomain-like"/>
    <property type="match status" value="1"/>
</dbReference>
<dbReference type="Pfam" id="PF16495">
    <property type="entry name" value="SWIRM-assoc_1"/>
    <property type="match status" value="1"/>
</dbReference>
<evidence type="ECO:0000256" key="2">
    <source>
        <dbReference type="ARBA" id="ARBA00023125"/>
    </source>
</evidence>
<evidence type="ECO:0000259" key="8">
    <source>
        <dbReference type="PROSITE" id="PS51293"/>
    </source>
</evidence>
<dbReference type="Pfam" id="PF00249">
    <property type="entry name" value="Myb_DNA-binding"/>
    <property type="match status" value="1"/>
</dbReference>
<dbReference type="InterPro" id="IPR007526">
    <property type="entry name" value="SWIRM"/>
</dbReference>
<dbReference type="Proteomes" id="UP001417504">
    <property type="component" value="Unassembled WGS sequence"/>
</dbReference>
<evidence type="ECO:0000259" key="7">
    <source>
        <dbReference type="PROSITE" id="PS50934"/>
    </source>
</evidence>
<proteinExistence type="predicted"/>
<evidence type="ECO:0000256" key="3">
    <source>
        <dbReference type="ARBA" id="ARBA00023163"/>
    </source>
</evidence>
<name>A0AAP0HT00_9MAGN</name>
<dbReference type="SUPFAM" id="SSF46689">
    <property type="entry name" value="Homeodomain-like"/>
    <property type="match status" value="2"/>
</dbReference>
<dbReference type="EMBL" id="JBBNAE010000009">
    <property type="protein sequence ID" value="KAK9096102.1"/>
    <property type="molecule type" value="Genomic_DNA"/>
</dbReference>
<feature type="region of interest" description="Disordered" evidence="5">
    <location>
        <begin position="469"/>
        <end position="490"/>
    </location>
</feature>
<dbReference type="FunFam" id="1.10.10.10:FF:000020">
    <property type="entry name" value="SWI/SNF complex subunit SMARCC2 isoform c"/>
    <property type="match status" value="1"/>
</dbReference>
<accession>A0AAP0HT00</accession>
<evidence type="ECO:0008006" key="11">
    <source>
        <dbReference type="Google" id="ProtNLM"/>
    </source>
</evidence>
<comment type="caution">
    <text evidence="9">The sequence shown here is derived from an EMBL/GenBank/DDBJ whole genome shotgun (WGS) entry which is preliminary data.</text>
</comment>
<dbReference type="FunFam" id="1.10.10.60:FF:000014">
    <property type="entry name" value="SWI/SNF complex subunit SMARCC2 isoform C"/>
    <property type="match status" value="1"/>
</dbReference>
<keyword evidence="1" id="KW-0805">Transcription regulation</keyword>
<dbReference type="Pfam" id="PF04433">
    <property type="entry name" value="SWIRM"/>
    <property type="match status" value="1"/>
</dbReference>
<dbReference type="AlphaFoldDB" id="A0AAP0HT00"/>
<keyword evidence="10" id="KW-1185">Reference proteome</keyword>
<dbReference type="InterPro" id="IPR009057">
    <property type="entry name" value="Homeodomain-like_sf"/>
</dbReference>
<feature type="compositionally biased region" description="Low complexity" evidence="5">
    <location>
        <begin position="1"/>
        <end position="22"/>
    </location>
</feature>
<sequence>MSSFPSNSNPNNNNSNSNSNSSRWRKRKRDATTTALNKKHQRPLDEDDEDEEDDLEDPAATAPDEDEDLHPIPPPPAAAAEIEVLSGGGARISDFPAVIERAVNRYHSSVLAIVAAERAARFSSDARPQNPCFLENVSHGQLQALSAVPADCPSLQDQDASSSSYVCTPPPIMEGRGVVKRYGNRVHVVPMHADWFSPNSVYRLERQMVPHFFAGKSSDHTPEKYIDCRNRIVAKYMENPEKKLSVMDCQGLVVGLDINDLNRIVRFLDHWGIINYSAPSSGHDLRINVPCLREDSNGELQVPSSSLRSIYSLIQFDRPRSRIKPEEIVMSTSLYPGDEVPDLDSKIRERLSENHCNHCSRPLHIAHYQSIKEADMMLCLDCFHDGRFVAGHSSIDFVRMDPAKDFGDLDGDSWTDQETLLLLEGLELYNDNWNDIADHVGTKSKAQCILHFVRLPMEDGLLENIEIPGRSIPSYPSSKEDSTKSYLNSNGDSAVGPRVAAACAHASLASFSKDNHQSVASNTIGHRESSAHVDRMNMDNTRGREGATHGSFSENQALATPLTAESVKNAAKAGLSAAAMKAKMFADHEEREIQRISAGIINHQLKRLELKLKQFAEVETLLLKECEQVERTRQRLAAERARIISTGFVSSRVNPTTTIPLSGAGVAATVFANNAMNPRQQVISMPMLSNIAGYGNNQPSHPHMSFMPRQPMFPFGPRLPLSAIHPSTSTASAPVMFNSAPSTTTPNLGHPLLRPVSGTNTNVG</sequence>
<dbReference type="InterPro" id="IPR036388">
    <property type="entry name" value="WH-like_DNA-bd_sf"/>
</dbReference>
<organism evidence="9 10">
    <name type="scientific">Stephania japonica</name>
    <dbReference type="NCBI Taxonomy" id="461633"/>
    <lineage>
        <taxon>Eukaryota</taxon>
        <taxon>Viridiplantae</taxon>
        <taxon>Streptophyta</taxon>
        <taxon>Embryophyta</taxon>
        <taxon>Tracheophyta</taxon>
        <taxon>Spermatophyta</taxon>
        <taxon>Magnoliopsida</taxon>
        <taxon>Ranunculales</taxon>
        <taxon>Menispermaceae</taxon>
        <taxon>Menispermoideae</taxon>
        <taxon>Cissampelideae</taxon>
        <taxon>Stephania</taxon>
    </lineage>
</organism>
<evidence type="ECO:0000256" key="4">
    <source>
        <dbReference type="ARBA" id="ARBA00023242"/>
    </source>
</evidence>
<feature type="compositionally biased region" description="Acidic residues" evidence="5">
    <location>
        <begin position="45"/>
        <end position="68"/>
    </location>
</feature>
<dbReference type="InterPro" id="IPR001005">
    <property type="entry name" value="SANT/Myb"/>
</dbReference>
<feature type="domain" description="SANT" evidence="8">
    <location>
        <begin position="409"/>
        <end position="460"/>
    </location>
</feature>
<evidence type="ECO:0000256" key="5">
    <source>
        <dbReference type="SAM" id="MobiDB-lite"/>
    </source>
</evidence>
<dbReference type="PANTHER" id="PTHR12802:SF61">
    <property type="entry name" value="SWI_SNF COMPLEX SUBUNIT SWI3C"/>
    <property type="match status" value="1"/>
</dbReference>
<protein>
    <recommendedName>
        <fullName evidence="11">SWI/SNF complex subunit SWI3C</fullName>
    </recommendedName>
</protein>
<dbReference type="InterPro" id="IPR032451">
    <property type="entry name" value="SMARCC_C"/>
</dbReference>
<feature type="region of interest" description="Disordered" evidence="5">
    <location>
        <begin position="1"/>
        <end position="76"/>
    </location>
</feature>
<dbReference type="Gene3D" id="1.10.10.10">
    <property type="entry name" value="Winged helix-like DNA-binding domain superfamily/Winged helix DNA-binding domain"/>
    <property type="match status" value="1"/>
</dbReference>
<feature type="domain" description="Myb-like" evidence="6">
    <location>
        <begin position="413"/>
        <end position="456"/>
    </location>
</feature>
<evidence type="ECO:0000313" key="10">
    <source>
        <dbReference type="Proteomes" id="UP001417504"/>
    </source>
</evidence>
<dbReference type="PROSITE" id="PS50090">
    <property type="entry name" value="MYB_LIKE"/>
    <property type="match status" value="1"/>
</dbReference>
<evidence type="ECO:0000256" key="1">
    <source>
        <dbReference type="ARBA" id="ARBA00023015"/>
    </source>
</evidence>
<reference evidence="9 10" key="1">
    <citation type="submission" date="2024-01" db="EMBL/GenBank/DDBJ databases">
        <title>Genome assemblies of Stephania.</title>
        <authorList>
            <person name="Yang L."/>
        </authorList>
    </citation>
    <scope>NUCLEOTIDE SEQUENCE [LARGE SCALE GENOMIC DNA]</scope>
    <source>
        <strain evidence="9">QJT</strain>
        <tissue evidence="9">Leaf</tissue>
    </source>
</reference>
<dbReference type="InterPro" id="IPR017884">
    <property type="entry name" value="SANT_dom"/>
</dbReference>
<dbReference type="CDD" id="cd00167">
    <property type="entry name" value="SANT"/>
    <property type="match status" value="1"/>
</dbReference>
<gene>
    <name evidence="9" type="ORF">Sjap_021599</name>
</gene>
<evidence type="ECO:0000259" key="6">
    <source>
        <dbReference type="PROSITE" id="PS50090"/>
    </source>
</evidence>
<dbReference type="SMART" id="SM00717">
    <property type="entry name" value="SANT"/>
    <property type="match status" value="1"/>
</dbReference>
<keyword evidence="3" id="KW-0804">Transcription</keyword>